<proteinExistence type="predicted"/>
<comment type="caution">
    <text evidence="1">The sequence shown here is derived from an EMBL/GenBank/DDBJ whole genome shotgun (WGS) entry which is preliminary data.</text>
</comment>
<sequence length="51" mass="5637">MVRFPMHGFAKRVDDTLLRAMTILRAKEGLTTAIGDSRLKQPQALPDSGKP</sequence>
<organism evidence="1 2">
    <name type="scientific">Microvirga subterranea</name>
    <dbReference type="NCBI Taxonomy" id="186651"/>
    <lineage>
        <taxon>Bacteria</taxon>
        <taxon>Pseudomonadati</taxon>
        <taxon>Pseudomonadota</taxon>
        <taxon>Alphaproteobacteria</taxon>
        <taxon>Hyphomicrobiales</taxon>
        <taxon>Methylobacteriaceae</taxon>
        <taxon>Microvirga</taxon>
    </lineage>
</organism>
<dbReference type="RefSeq" id="WP_170151602.1">
    <property type="nucleotide sequence ID" value="NZ_QQBB01000014.1"/>
</dbReference>
<accession>A0A370HCF2</accession>
<protein>
    <submittedName>
        <fullName evidence="1">Uncharacterized protein</fullName>
    </submittedName>
</protein>
<reference evidence="1 2" key="1">
    <citation type="submission" date="2018-07" db="EMBL/GenBank/DDBJ databases">
        <title>Genomic Encyclopedia of Type Strains, Phase IV (KMG-IV): sequencing the most valuable type-strain genomes for metagenomic binning, comparative biology and taxonomic classification.</title>
        <authorList>
            <person name="Goeker M."/>
        </authorList>
    </citation>
    <scope>NUCLEOTIDE SEQUENCE [LARGE SCALE GENOMIC DNA]</scope>
    <source>
        <strain evidence="1 2">DSM 14364</strain>
    </source>
</reference>
<evidence type="ECO:0000313" key="1">
    <source>
        <dbReference type="EMBL" id="RDI52543.1"/>
    </source>
</evidence>
<keyword evidence="2" id="KW-1185">Reference proteome</keyword>
<name>A0A370HCF2_9HYPH</name>
<dbReference type="AlphaFoldDB" id="A0A370HCF2"/>
<dbReference type="EMBL" id="QQBB01000014">
    <property type="protein sequence ID" value="RDI52543.1"/>
    <property type="molecule type" value="Genomic_DNA"/>
</dbReference>
<gene>
    <name evidence="1" type="ORF">DES45_1144</name>
</gene>
<dbReference type="Proteomes" id="UP000254925">
    <property type="component" value="Unassembled WGS sequence"/>
</dbReference>
<evidence type="ECO:0000313" key="2">
    <source>
        <dbReference type="Proteomes" id="UP000254925"/>
    </source>
</evidence>